<dbReference type="STRING" id="626522.GCWU000325_00440"/>
<reference evidence="1" key="1">
    <citation type="submission" date="2009-09" db="EMBL/GenBank/DDBJ databases">
        <authorList>
            <person name="Weinstock G."/>
            <person name="Sodergren E."/>
            <person name="Clifton S."/>
            <person name="Fulton L."/>
            <person name="Fulton B."/>
            <person name="Courtney L."/>
            <person name="Fronick C."/>
            <person name="Harrison M."/>
            <person name="Strong C."/>
            <person name="Farmer C."/>
            <person name="Delahaunty K."/>
            <person name="Markovic C."/>
            <person name="Hall O."/>
            <person name="Minx P."/>
            <person name="Tomlinson C."/>
            <person name="Mitreva M."/>
            <person name="Nelson J."/>
            <person name="Hou S."/>
            <person name="Wollam A."/>
            <person name="Pepin K.H."/>
            <person name="Johnson M."/>
            <person name="Bhonagiri V."/>
            <person name="Nash W.E."/>
            <person name="Warren W."/>
            <person name="Chinwalla A."/>
            <person name="Mardis E.R."/>
            <person name="Wilson R.K."/>
        </authorList>
    </citation>
    <scope>NUCLEOTIDE SEQUENCE [LARGE SCALE GENOMIC DNA]</scope>
    <source>
        <strain evidence="1">ATCC 51259</strain>
    </source>
</reference>
<accession>C9LE16</accession>
<keyword evidence="2" id="KW-1185">Reference proteome</keyword>
<dbReference type="eggNOG" id="ENOG5033KYD">
    <property type="taxonomic scope" value="Bacteria"/>
</dbReference>
<evidence type="ECO:0000313" key="2">
    <source>
        <dbReference type="Proteomes" id="UP000003460"/>
    </source>
</evidence>
<evidence type="ECO:0000313" key="1">
    <source>
        <dbReference type="EMBL" id="EEX72606.1"/>
    </source>
</evidence>
<dbReference type="HOGENOM" id="CLU_197317_0_0_10"/>
<dbReference type="AlphaFoldDB" id="C9LE16"/>
<dbReference type="RefSeq" id="WP_006254213.1">
    <property type="nucleotide sequence ID" value="NZ_GG700642.1"/>
</dbReference>
<gene>
    <name evidence="1" type="ORF">GCWU000325_00440</name>
</gene>
<dbReference type="EMBL" id="ACIJ02000011">
    <property type="protein sequence ID" value="EEX72606.1"/>
    <property type="molecule type" value="Genomic_DNA"/>
</dbReference>
<organism evidence="1 2">
    <name type="scientific">Alloprevotella tannerae ATCC 51259</name>
    <dbReference type="NCBI Taxonomy" id="626522"/>
    <lineage>
        <taxon>Bacteria</taxon>
        <taxon>Pseudomonadati</taxon>
        <taxon>Bacteroidota</taxon>
        <taxon>Bacteroidia</taxon>
        <taxon>Bacteroidales</taxon>
        <taxon>Prevotellaceae</taxon>
        <taxon>Alloprevotella</taxon>
    </lineage>
</organism>
<name>C9LE16_9BACT</name>
<dbReference type="Proteomes" id="UP000003460">
    <property type="component" value="Unassembled WGS sequence"/>
</dbReference>
<proteinExistence type="predicted"/>
<sequence>MAKYLTNSDRVLQSVLQDEKLAEACPFNPSDYETVGDALQSDNYLVCTIAKIIEGKSEDKTDKQLYNEINNYLNGKI</sequence>
<dbReference type="GeneID" id="84575701"/>
<dbReference type="OrthoDB" id="1086549at2"/>
<protein>
    <submittedName>
        <fullName evidence="1">Uncharacterized protein</fullName>
    </submittedName>
</protein>
<comment type="caution">
    <text evidence="1">The sequence shown here is derived from an EMBL/GenBank/DDBJ whole genome shotgun (WGS) entry which is preliminary data.</text>
</comment>